<evidence type="ECO:0000313" key="2">
    <source>
        <dbReference type="Proteomes" id="UP000391919"/>
    </source>
</evidence>
<sequence length="40" mass="4441">MLSFFTENGLKTGEKLETVTGQLTHFREISENGKKSADVP</sequence>
<dbReference type="Proteomes" id="UP000391919">
    <property type="component" value="Unassembled WGS sequence"/>
</dbReference>
<organism evidence="1 2">
    <name type="scientific">Weizmannia acidilactici</name>
    <dbReference type="NCBI Taxonomy" id="2607726"/>
    <lineage>
        <taxon>Bacteria</taxon>
        <taxon>Bacillati</taxon>
        <taxon>Bacillota</taxon>
        <taxon>Bacilli</taxon>
        <taxon>Bacillales</taxon>
        <taxon>Bacillaceae</taxon>
        <taxon>Heyndrickxia</taxon>
    </lineage>
</organism>
<reference evidence="1 2" key="1">
    <citation type="submission" date="2019-09" db="EMBL/GenBank/DDBJ databases">
        <title>Draft genome sequence of Bacillus sp. JC-7.</title>
        <authorList>
            <person name="Tanaka N."/>
            <person name="Shiwa Y."/>
            <person name="Fujita N."/>
            <person name="Tanasupawat S."/>
        </authorList>
    </citation>
    <scope>NUCLEOTIDE SEQUENCE [LARGE SCALE GENOMIC DNA]</scope>
    <source>
        <strain evidence="1 2">JC-7</strain>
    </source>
</reference>
<proteinExistence type="predicted"/>
<name>A0A5J4JIK1_9BACI</name>
<comment type="caution">
    <text evidence="1">The sequence shown here is derived from an EMBL/GenBank/DDBJ whole genome shotgun (WGS) entry which is preliminary data.</text>
</comment>
<protein>
    <submittedName>
        <fullName evidence="1">Uncharacterized protein</fullName>
    </submittedName>
</protein>
<keyword evidence="2" id="KW-1185">Reference proteome</keyword>
<accession>A0A5J4JIK1</accession>
<gene>
    <name evidence="1" type="ORF">BpJC7_16630</name>
</gene>
<dbReference type="EMBL" id="BKZQ01000019">
    <property type="protein sequence ID" value="GER70360.1"/>
    <property type="molecule type" value="Genomic_DNA"/>
</dbReference>
<evidence type="ECO:0000313" key="1">
    <source>
        <dbReference type="EMBL" id="GER70360.1"/>
    </source>
</evidence>
<dbReference type="AlphaFoldDB" id="A0A5J4JIK1"/>